<dbReference type="Proteomes" id="UP000235392">
    <property type="component" value="Unassembled WGS sequence"/>
</dbReference>
<accession>A0A2N5S731</accession>
<reference evidence="1 3" key="1">
    <citation type="submission" date="2017-11" db="EMBL/GenBank/DDBJ databases">
        <title>De novo assembly and phasing of dikaryotic genomes from two isolates of Puccinia coronata f. sp. avenae, the causal agent of oat crown rust.</title>
        <authorList>
            <person name="Miller M.E."/>
            <person name="Zhang Y."/>
            <person name="Omidvar V."/>
            <person name="Sperschneider J."/>
            <person name="Schwessinger B."/>
            <person name="Raley C."/>
            <person name="Palmer J.M."/>
            <person name="Garnica D."/>
            <person name="Upadhyaya N."/>
            <person name="Rathjen J."/>
            <person name="Taylor J.M."/>
            <person name="Park R.F."/>
            <person name="Dodds P.N."/>
            <person name="Hirsch C.D."/>
            <person name="Kianian S.F."/>
            <person name="Figueroa M."/>
        </authorList>
    </citation>
    <scope>NUCLEOTIDE SEQUENCE [LARGE SCALE GENOMIC DNA]</scope>
    <source>
        <strain evidence="1">12SD80</strain>
    </source>
</reference>
<organism evidence="1 3">
    <name type="scientific">Puccinia coronata f. sp. avenae</name>
    <dbReference type="NCBI Taxonomy" id="200324"/>
    <lineage>
        <taxon>Eukaryota</taxon>
        <taxon>Fungi</taxon>
        <taxon>Dikarya</taxon>
        <taxon>Basidiomycota</taxon>
        <taxon>Pucciniomycotina</taxon>
        <taxon>Pucciniomycetes</taxon>
        <taxon>Pucciniales</taxon>
        <taxon>Pucciniaceae</taxon>
        <taxon>Puccinia</taxon>
    </lineage>
</organism>
<evidence type="ECO:0000313" key="2">
    <source>
        <dbReference type="EMBL" id="PLW41612.1"/>
    </source>
</evidence>
<gene>
    <name evidence="2" type="ORF">PCASD_05390</name>
    <name evidence="1" type="ORF">PCASD_25399</name>
</gene>
<dbReference type="EMBL" id="PGCI01000087">
    <property type="protein sequence ID" value="PLW41612.1"/>
    <property type="molecule type" value="Genomic_DNA"/>
</dbReference>
<proteinExistence type="predicted"/>
<evidence type="ECO:0000313" key="1">
    <source>
        <dbReference type="EMBL" id="PLW09060.1"/>
    </source>
</evidence>
<dbReference type="EMBL" id="PGCI01001029">
    <property type="protein sequence ID" value="PLW09060.1"/>
    <property type="molecule type" value="Genomic_DNA"/>
</dbReference>
<comment type="caution">
    <text evidence="1">The sequence shown here is derived from an EMBL/GenBank/DDBJ whole genome shotgun (WGS) entry which is preliminary data.</text>
</comment>
<sequence>MAASDKNSDAAIRARFSGRNDLRTWSCSPSVSSSLLLMRREGHSQGTPISSNGCSEADLLGKGPAFAQLTARGNLGFRFPESVALLNLDTPVSQSPLAAVDQ</sequence>
<name>A0A2N5S731_9BASI</name>
<evidence type="ECO:0000313" key="3">
    <source>
        <dbReference type="Proteomes" id="UP000235392"/>
    </source>
</evidence>
<protein>
    <submittedName>
        <fullName evidence="1">Uncharacterized protein</fullName>
    </submittedName>
</protein>
<dbReference type="AlphaFoldDB" id="A0A2N5S731"/>